<keyword evidence="3" id="KW-0472">Membrane</keyword>
<reference evidence="4 5" key="1">
    <citation type="submission" date="2015-12" db="EMBL/GenBank/DDBJ databases">
        <title>Draft genome sequence of Moniliophthora roreri, the causal agent of frosty pod rot of cacao.</title>
        <authorList>
            <person name="Aime M.C."/>
            <person name="Diaz-Valderrama J.R."/>
            <person name="Kijpornyongpan T."/>
            <person name="Phillips-Mora W."/>
        </authorList>
    </citation>
    <scope>NUCLEOTIDE SEQUENCE [LARGE SCALE GENOMIC DNA]</scope>
    <source>
        <strain evidence="4 5">MCA 2952</strain>
    </source>
</reference>
<dbReference type="Gene3D" id="1.20.1250.20">
    <property type="entry name" value="MFS general substrate transporter like domains"/>
    <property type="match status" value="2"/>
</dbReference>
<feature type="transmembrane region" description="Helical" evidence="3">
    <location>
        <begin position="21"/>
        <end position="44"/>
    </location>
</feature>
<dbReference type="PANTHER" id="PTHR43702">
    <property type="entry name" value="L-FUCOSE-PROTON SYMPORTER"/>
    <property type="match status" value="1"/>
</dbReference>
<dbReference type="EMBL" id="LATX01002362">
    <property type="protein sequence ID" value="KTB30823.1"/>
    <property type="molecule type" value="Genomic_DNA"/>
</dbReference>
<dbReference type="InterPro" id="IPR036259">
    <property type="entry name" value="MFS_trans_sf"/>
</dbReference>
<feature type="transmembrane region" description="Helical" evidence="3">
    <location>
        <begin position="103"/>
        <end position="123"/>
    </location>
</feature>
<feature type="transmembrane region" description="Helical" evidence="3">
    <location>
        <begin position="64"/>
        <end position="91"/>
    </location>
</feature>
<organism evidence="4 5">
    <name type="scientific">Moniliophthora roreri</name>
    <name type="common">Frosty pod rot fungus</name>
    <name type="synonym">Monilia roreri</name>
    <dbReference type="NCBI Taxonomy" id="221103"/>
    <lineage>
        <taxon>Eukaryota</taxon>
        <taxon>Fungi</taxon>
        <taxon>Dikarya</taxon>
        <taxon>Basidiomycota</taxon>
        <taxon>Agaricomycotina</taxon>
        <taxon>Agaricomycetes</taxon>
        <taxon>Agaricomycetidae</taxon>
        <taxon>Agaricales</taxon>
        <taxon>Marasmiineae</taxon>
        <taxon>Marasmiaceae</taxon>
        <taxon>Moniliophthora</taxon>
    </lineage>
</organism>
<keyword evidence="3" id="KW-1133">Transmembrane helix</keyword>
<dbReference type="Proteomes" id="UP000054988">
    <property type="component" value="Unassembled WGS sequence"/>
</dbReference>
<sequence>MAEQAQMIQKASEESFRKQYRLFHVAWAQFCYTGAQVAIAGYFINYVTEVRSGTDSALGAKFLAAAQGCFAVGRFLGTGRVCFPTIVALGIRGLGQHTKRGSGWIVAGVSGGACVPPLLGHVADMHNTAYAMIVPVMFFASALTYAIAVNFVPAYRVPIDSTGEVGIAKRDPESASVQSDEKVVIKA</sequence>
<evidence type="ECO:0000313" key="4">
    <source>
        <dbReference type="EMBL" id="KTB30823.1"/>
    </source>
</evidence>
<proteinExistence type="predicted"/>
<protein>
    <submittedName>
        <fullName evidence="4">Uncharacterized protein</fullName>
    </submittedName>
</protein>
<name>A0A0W0F3A5_MONRR</name>
<accession>A0A0W0F3A5</accession>
<evidence type="ECO:0000256" key="1">
    <source>
        <dbReference type="ARBA" id="ARBA00004429"/>
    </source>
</evidence>
<comment type="caution">
    <text evidence="4">The sequence shown here is derived from an EMBL/GenBank/DDBJ whole genome shotgun (WGS) entry which is preliminary data.</text>
</comment>
<feature type="transmembrane region" description="Helical" evidence="3">
    <location>
        <begin position="129"/>
        <end position="152"/>
    </location>
</feature>
<keyword evidence="2" id="KW-1003">Cell membrane</keyword>
<evidence type="ECO:0000313" key="5">
    <source>
        <dbReference type="Proteomes" id="UP000054988"/>
    </source>
</evidence>
<comment type="subcellular location">
    <subcellularLocation>
        <location evidence="1">Cell inner membrane</location>
        <topology evidence="1">Multi-pass membrane protein</topology>
    </subcellularLocation>
</comment>
<keyword evidence="3" id="KW-0812">Transmembrane</keyword>
<evidence type="ECO:0000256" key="3">
    <source>
        <dbReference type="SAM" id="Phobius"/>
    </source>
</evidence>
<dbReference type="InterPro" id="IPR050375">
    <property type="entry name" value="MFS_TsgA-like"/>
</dbReference>
<dbReference type="AlphaFoldDB" id="A0A0W0F3A5"/>
<dbReference type="eggNOG" id="ENOG502QPVD">
    <property type="taxonomic scope" value="Eukaryota"/>
</dbReference>
<evidence type="ECO:0000256" key="2">
    <source>
        <dbReference type="ARBA" id="ARBA00022475"/>
    </source>
</evidence>
<dbReference type="GO" id="GO:0005886">
    <property type="term" value="C:plasma membrane"/>
    <property type="evidence" value="ECO:0007669"/>
    <property type="project" value="UniProtKB-SubCell"/>
</dbReference>
<dbReference type="PANTHER" id="PTHR43702:SF3">
    <property type="entry name" value="PROTEIN TSGA"/>
    <property type="match status" value="1"/>
</dbReference>
<gene>
    <name evidence="4" type="ORF">WG66_16598</name>
</gene>